<reference evidence="3" key="1">
    <citation type="submission" date="2012-06" db="EMBL/GenBank/DDBJ databases">
        <title>Complete sequence of Desulfitobacterium dehalogenans ATCC 51507.</title>
        <authorList>
            <person name="Lucas S."/>
            <person name="Han J."/>
            <person name="Lapidus A."/>
            <person name="Cheng J.-F."/>
            <person name="Goodwin L."/>
            <person name="Pitluck S."/>
            <person name="Peters L."/>
            <person name="Ovchinnikova G."/>
            <person name="Teshima H."/>
            <person name="Detter J.C."/>
            <person name="Han C."/>
            <person name="Tapia R."/>
            <person name="Land M."/>
            <person name="Hauser L."/>
            <person name="Kyrpides N."/>
            <person name="Ivanova N."/>
            <person name="Pagani I."/>
            <person name="Kruse T."/>
            <person name="de Vos W.M."/>
            <person name="Smidt H."/>
            <person name="Woyke T."/>
        </authorList>
    </citation>
    <scope>NUCLEOTIDE SEQUENCE [LARGE SCALE GENOMIC DNA]</scope>
    <source>
        <strain evidence="3">ATCC 51507 / DSM 9161 / JW/IU-DC1</strain>
    </source>
</reference>
<dbReference type="AlphaFoldDB" id="I4A5Q8"/>
<reference evidence="2 3" key="2">
    <citation type="journal article" date="2015" name="J. Bacteriol.">
        <title>Genomic, proteomic, and biochemical analysis of the organohalide respiratory pathway in Desulfitobacterium dehalogenans.</title>
        <authorList>
            <person name="Kruse T."/>
            <person name="van de Pas B.A."/>
            <person name="Atteia A."/>
            <person name="Krab K."/>
            <person name="Hagen W.R."/>
            <person name="Goodwin L."/>
            <person name="Chain P."/>
            <person name="Boeren S."/>
            <person name="Maphosa F."/>
            <person name="Schraa G."/>
            <person name="de Vos W.M."/>
            <person name="van der Oost J."/>
            <person name="Smidt H."/>
            <person name="Stams A.J."/>
        </authorList>
    </citation>
    <scope>NUCLEOTIDE SEQUENCE [LARGE SCALE GENOMIC DNA]</scope>
    <source>
        <strain evidence="3">ATCC 51507 / DSM 9161 / JW/IU-DC1</strain>
    </source>
</reference>
<keyword evidence="1" id="KW-0732">Signal</keyword>
<organism evidence="2 3">
    <name type="scientific">Desulfitobacterium dehalogenans (strain ATCC 51507 / DSM 9161 / JW/IU-DC1)</name>
    <dbReference type="NCBI Taxonomy" id="756499"/>
    <lineage>
        <taxon>Bacteria</taxon>
        <taxon>Bacillati</taxon>
        <taxon>Bacillota</taxon>
        <taxon>Clostridia</taxon>
        <taxon>Eubacteriales</taxon>
        <taxon>Desulfitobacteriaceae</taxon>
        <taxon>Desulfitobacterium</taxon>
    </lineage>
</organism>
<accession>I4A5Q8</accession>
<feature type="chain" id="PRO_5039580524" description="Lipoprotein" evidence="1">
    <location>
        <begin position="22"/>
        <end position="206"/>
    </location>
</feature>
<keyword evidence="3" id="KW-1185">Reference proteome</keyword>
<evidence type="ECO:0000256" key="1">
    <source>
        <dbReference type="SAM" id="SignalP"/>
    </source>
</evidence>
<dbReference type="EMBL" id="CP003348">
    <property type="protein sequence ID" value="AFL99292.1"/>
    <property type="molecule type" value="Genomic_DNA"/>
</dbReference>
<protein>
    <recommendedName>
        <fullName evidence="4">Lipoprotein</fullName>
    </recommendedName>
</protein>
<dbReference type="HOGENOM" id="CLU_1287102_0_0_9"/>
<dbReference type="KEGG" id="ddh:Desde_0849"/>
<evidence type="ECO:0000313" key="3">
    <source>
        <dbReference type="Proteomes" id="UP000006053"/>
    </source>
</evidence>
<name>I4A5Q8_DESDJ</name>
<proteinExistence type="predicted"/>
<gene>
    <name evidence="2" type="ordered locus">Desde_0849</name>
</gene>
<feature type="signal peptide" evidence="1">
    <location>
        <begin position="1"/>
        <end position="21"/>
    </location>
</feature>
<sequence length="206" mass="23389" precursor="true">MIRRRLSIICILIISGLLSLTGCTEHSESKSSTVNDLVDSYYKRFEPTNRGDLKILAQKPIDNKTLVLAEKYSGDGHSCTELFLINNDKRIEKRATGLTPISMCFSVNLLEYENNTIAFGNFNNTKWEMETDTKKPVNIQNILVKFKNGEIIEENVGLGYIIYSKTLSDIEIVELYDKNGILQSDLNDLRKYGSVFTEVSFVDIVQ</sequence>
<dbReference type="eggNOG" id="ENOG503327R">
    <property type="taxonomic scope" value="Bacteria"/>
</dbReference>
<dbReference type="Proteomes" id="UP000006053">
    <property type="component" value="Chromosome"/>
</dbReference>
<evidence type="ECO:0000313" key="2">
    <source>
        <dbReference type="EMBL" id="AFL99292.1"/>
    </source>
</evidence>
<evidence type="ECO:0008006" key="4">
    <source>
        <dbReference type="Google" id="ProtNLM"/>
    </source>
</evidence>
<dbReference type="PROSITE" id="PS51257">
    <property type="entry name" value="PROKAR_LIPOPROTEIN"/>
    <property type="match status" value="1"/>
</dbReference>
<dbReference type="OrthoDB" id="1715579at2"/>
<dbReference type="RefSeq" id="WP_014792786.1">
    <property type="nucleotide sequence ID" value="NC_018017.1"/>
</dbReference>